<evidence type="ECO:0000313" key="1">
    <source>
        <dbReference type="EMBL" id="KAJ8667005.1"/>
    </source>
</evidence>
<name>A0ACC2NBM2_9HYME</name>
<accession>A0ACC2NBM2</accession>
<organism evidence="1 2">
    <name type="scientific">Eretmocerus hayati</name>
    <dbReference type="NCBI Taxonomy" id="131215"/>
    <lineage>
        <taxon>Eukaryota</taxon>
        <taxon>Metazoa</taxon>
        <taxon>Ecdysozoa</taxon>
        <taxon>Arthropoda</taxon>
        <taxon>Hexapoda</taxon>
        <taxon>Insecta</taxon>
        <taxon>Pterygota</taxon>
        <taxon>Neoptera</taxon>
        <taxon>Endopterygota</taxon>
        <taxon>Hymenoptera</taxon>
        <taxon>Apocrita</taxon>
        <taxon>Proctotrupomorpha</taxon>
        <taxon>Chalcidoidea</taxon>
        <taxon>Aphelinidae</taxon>
        <taxon>Aphelininae</taxon>
        <taxon>Eretmocerus</taxon>
    </lineage>
</organism>
<proteinExistence type="predicted"/>
<reference evidence="1" key="1">
    <citation type="submission" date="2023-04" db="EMBL/GenBank/DDBJ databases">
        <title>A chromosome-level genome assembly of the parasitoid wasp Eretmocerus hayati.</title>
        <authorList>
            <person name="Zhong Y."/>
            <person name="Liu S."/>
            <person name="Liu Y."/>
        </authorList>
    </citation>
    <scope>NUCLEOTIDE SEQUENCE</scope>
    <source>
        <strain evidence="1">ZJU_SS_LIU_2023</strain>
    </source>
</reference>
<protein>
    <submittedName>
        <fullName evidence="1">Uncharacterized protein</fullName>
    </submittedName>
</protein>
<sequence length="610" mass="69922">MQHLISRKILNSLNPRLQQFSSIRYDSTRLANTAAAIGREEHVKLDNENVIDTPLRQSHQRITAEPAAAVVTKNVAALTNFDALNAASASSATDAVQTNTSVDIPVTSRVREDLEFEEIPGPAALKLLEKYWRYVPLLGTQLLRSAFINGLTEGNLVWGRNIAPLNYLFNEYGPVVRINGPLTGDVVLIHRPEHVAKVFEEEGDTPARSSIDVLQHYRQHHRKYRFTGPFCTEGSQNTEWMQIKKSLESPIVEQLKNQFGNLEMASEELALRIRQIRNRQDEVPPSFSHELSRWGMECFWALILNKKMGFLDSTSYAETSEATRFIEALNDAHVNMSRCETGFQMWRFFETPFSSKLFNACDLIDGIIGKYIRTAMSNLKGNVSPGEGDSSACSSIMENLLVKRRMSPEDVSTLMMDMIILGVQATANSQAFLLYYLAKNPRVQKNLYDEVASKINNSDQLNIKKFYDMPYLTACIKECLRLRPAFPYITRNLPRDITLHGYKIPKNTYLIMANQISSLREENFEDPHKFRPERWLRNDNNSYPKCSYLPFGKGLRSCMGENMAKLQMMLLTSRIIREFRVEYDYADIGSRFLMMNVPNKPLRFRFVERD</sequence>
<dbReference type="EMBL" id="CM056744">
    <property type="protein sequence ID" value="KAJ8667005.1"/>
    <property type="molecule type" value="Genomic_DNA"/>
</dbReference>
<evidence type="ECO:0000313" key="2">
    <source>
        <dbReference type="Proteomes" id="UP001239111"/>
    </source>
</evidence>
<comment type="caution">
    <text evidence="1">The sequence shown here is derived from an EMBL/GenBank/DDBJ whole genome shotgun (WGS) entry which is preliminary data.</text>
</comment>
<keyword evidence="2" id="KW-1185">Reference proteome</keyword>
<dbReference type="Proteomes" id="UP001239111">
    <property type="component" value="Chromosome 4"/>
</dbReference>
<gene>
    <name evidence="1" type="ORF">QAD02_008667</name>
</gene>